<keyword evidence="5" id="KW-0378">Hydrolase</keyword>
<evidence type="ECO:0000256" key="6">
    <source>
        <dbReference type="ARBA" id="ARBA00022833"/>
    </source>
</evidence>
<dbReference type="AlphaFoldDB" id="A0A438FXF6"/>
<evidence type="ECO:0000256" key="7">
    <source>
        <dbReference type="PROSITE-ProRule" id="PRU00325"/>
    </source>
</evidence>
<comment type="caution">
    <text evidence="10">The sequence shown here is derived from an EMBL/GenBank/DDBJ whole genome shotgun (WGS) entry which is preliminary data.</text>
</comment>
<evidence type="ECO:0000259" key="9">
    <source>
        <dbReference type="PROSITE" id="PS50966"/>
    </source>
</evidence>
<dbReference type="GO" id="GO:0008234">
    <property type="term" value="F:cysteine-type peptidase activity"/>
    <property type="evidence" value="ECO:0007669"/>
    <property type="project" value="InterPro"/>
</dbReference>
<sequence>MSGPYGGALFSATTYDANDSMFLLAFGVMSSKNYEDWLWFLEKLKIVVGNKEVIIILDRHPALLRSVPEVFGIENHAYCYRHLKENFSSFLSKHNTRGNKGKENALQFLDSIAYGRHHSICNFLLEHMSKLASMLVKHQEESKNWKGCIGPKIEAKVQENIAKGAVYPVTPFKNGVFGVCIGRALLNVDILNRTCTCRGWQMLGIPCEHATAVIISIGQNVTDFVDDCYKYPMQELIYGGSFSGIETHDMPTVDNDGLEKLPKSRCSGRKFITVIARLPPEKHQAIIDMGFGGLLTFAYREMRYELCGWLISQYDFTYHRLKMATGSAVNVNEQHVSQVMGIPNTGEDLVIVKRTGPSNRTYTLRVLEQNLDNLPVEDDIREYRQKQPTYIRGCLMFLQLFYMAFFYMPSVIVEVTRPLAAAWSDDVIKRRLAAEISTFSGYGHVDAQEQPQSTPHILLPSVASTSTAGDDATEVIKAHINETSETMLRLALSLVRDVEASLPAEVTVEDAEDGEGAGGSGIQAPKPASMKRYKQTAKWIVKHPPACKSSFVAQCVKQFPKIPHADRVVADYALAEMGDPSEILCDMYGMYIRREELSCLNAGRWVNSMIVAIVSRMMNGHQAPPPRAHFFEPSFSVVLSNLKSNATTQVILERCAMYLDPDTLGHDLLSSCDMMFIPVCENNHWHEHVVNFVAGRVEILSSLPLRRGNNISAATRRLSMALHKALHAYRIHMHADVSSFVHVQPHLLQ</sequence>
<evidence type="ECO:0000256" key="5">
    <source>
        <dbReference type="ARBA" id="ARBA00022801"/>
    </source>
</evidence>
<dbReference type="PANTHER" id="PTHR31973:SF187">
    <property type="entry name" value="MUTATOR TRANSPOSASE MUDRA PROTEIN"/>
    <property type="match status" value="1"/>
</dbReference>
<name>A0A438FXF6_VITVI</name>
<comment type="similarity">
    <text evidence="1">Belongs to the peptidase C48 family.</text>
</comment>
<evidence type="ECO:0000256" key="2">
    <source>
        <dbReference type="ARBA" id="ARBA00022670"/>
    </source>
</evidence>
<feature type="domain" description="Ubiquitin-like protease family profile" evidence="8">
    <location>
        <begin position="590"/>
        <end position="749"/>
    </location>
</feature>
<proteinExistence type="inferred from homology"/>
<keyword evidence="3" id="KW-0479">Metal-binding</keyword>
<evidence type="ECO:0000256" key="1">
    <source>
        <dbReference type="ARBA" id="ARBA00005234"/>
    </source>
</evidence>
<dbReference type="EMBL" id="QGNW01000717">
    <property type="protein sequence ID" value="RVW64640.1"/>
    <property type="molecule type" value="Genomic_DNA"/>
</dbReference>
<accession>A0A438FXF6</accession>
<evidence type="ECO:0000313" key="11">
    <source>
        <dbReference type="Proteomes" id="UP000288805"/>
    </source>
</evidence>
<dbReference type="GO" id="GO:0008270">
    <property type="term" value="F:zinc ion binding"/>
    <property type="evidence" value="ECO:0007669"/>
    <property type="project" value="UniProtKB-KW"/>
</dbReference>
<dbReference type="Pfam" id="PF04434">
    <property type="entry name" value="SWIM"/>
    <property type="match status" value="1"/>
</dbReference>
<evidence type="ECO:0000313" key="10">
    <source>
        <dbReference type="EMBL" id="RVW64640.1"/>
    </source>
</evidence>
<dbReference type="InterPro" id="IPR006564">
    <property type="entry name" value="Znf_PMZ"/>
</dbReference>
<keyword evidence="2" id="KW-0645">Protease</keyword>
<dbReference type="Gene3D" id="3.40.395.10">
    <property type="entry name" value="Adenoviral Proteinase, Chain A"/>
    <property type="match status" value="1"/>
</dbReference>
<evidence type="ECO:0000256" key="3">
    <source>
        <dbReference type="ARBA" id="ARBA00022723"/>
    </source>
</evidence>
<dbReference type="PANTHER" id="PTHR31973">
    <property type="entry name" value="POLYPROTEIN, PUTATIVE-RELATED"/>
    <property type="match status" value="1"/>
</dbReference>
<keyword evidence="6" id="KW-0862">Zinc</keyword>
<keyword evidence="4 7" id="KW-0863">Zinc-finger</keyword>
<dbReference type="PROSITE" id="PS50600">
    <property type="entry name" value="ULP_PROTEASE"/>
    <property type="match status" value="1"/>
</dbReference>
<reference evidence="10 11" key="1">
    <citation type="journal article" date="2018" name="PLoS Genet.">
        <title>Population sequencing reveals clonal diversity and ancestral inbreeding in the grapevine cultivar Chardonnay.</title>
        <authorList>
            <person name="Roach M.J."/>
            <person name="Johnson D.L."/>
            <person name="Bohlmann J."/>
            <person name="van Vuuren H.J."/>
            <person name="Jones S.J."/>
            <person name="Pretorius I.S."/>
            <person name="Schmidt S.A."/>
            <person name="Borneman A.R."/>
        </authorList>
    </citation>
    <scope>NUCLEOTIDE SEQUENCE [LARGE SCALE GENOMIC DNA]</scope>
    <source>
        <strain evidence="11">cv. Chardonnay</strain>
        <tissue evidence="10">Leaf</tissue>
    </source>
</reference>
<dbReference type="Proteomes" id="UP000288805">
    <property type="component" value="Unassembled WGS sequence"/>
</dbReference>
<evidence type="ECO:0000259" key="8">
    <source>
        <dbReference type="PROSITE" id="PS50600"/>
    </source>
</evidence>
<dbReference type="Pfam" id="PF10551">
    <property type="entry name" value="MULE"/>
    <property type="match status" value="1"/>
</dbReference>
<feature type="domain" description="SWIM-type" evidence="9">
    <location>
        <begin position="186"/>
        <end position="218"/>
    </location>
</feature>
<dbReference type="SMART" id="SM00575">
    <property type="entry name" value="ZnF_PMZ"/>
    <property type="match status" value="1"/>
</dbReference>
<dbReference type="InterPro" id="IPR007527">
    <property type="entry name" value="Znf_SWIM"/>
</dbReference>
<organism evidence="10 11">
    <name type="scientific">Vitis vinifera</name>
    <name type="common">Grape</name>
    <dbReference type="NCBI Taxonomy" id="29760"/>
    <lineage>
        <taxon>Eukaryota</taxon>
        <taxon>Viridiplantae</taxon>
        <taxon>Streptophyta</taxon>
        <taxon>Embryophyta</taxon>
        <taxon>Tracheophyta</taxon>
        <taxon>Spermatophyta</taxon>
        <taxon>Magnoliopsida</taxon>
        <taxon>eudicotyledons</taxon>
        <taxon>Gunneridae</taxon>
        <taxon>Pentapetalae</taxon>
        <taxon>rosids</taxon>
        <taxon>Vitales</taxon>
        <taxon>Vitaceae</taxon>
        <taxon>Viteae</taxon>
        <taxon>Vitis</taxon>
    </lineage>
</organism>
<dbReference type="GO" id="GO:0006508">
    <property type="term" value="P:proteolysis"/>
    <property type="evidence" value="ECO:0007669"/>
    <property type="project" value="UniProtKB-KW"/>
</dbReference>
<evidence type="ECO:0008006" key="12">
    <source>
        <dbReference type="Google" id="ProtNLM"/>
    </source>
</evidence>
<protein>
    <recommendedName>
        <fullName evidence="12">SWIM-type domain-containing protein</fullName>
    </recommendedName>
</protein>
<dbReference type="SUPFAM" id="SSF54001">
    <property type="entry name" value="Cysteine proteinases"/>
    <property type="match status" value="1"/>
</dbReference>
<dbReference type="InterPro" id="IPR038765">
    <property type="entry name" value="Papain-like_cys_pep_sf"/>
</dbReference>
<dbReference type="InterPro" id="IPR003653">
    <property type="entry name" value="Peptidase_C48_C"/>
</dbReference>
<gene>
    <name evidence="10" type="ORF">CK203_065950</name>
</gene>
<dbReference type="PROSITE" id="PS50966">
    <property type="entry name" value="ZF_SWIM"/>
    <property type="match status" value="1"/>
</dbReference>
<evidence type="ECO:0000256" key="4">
    <source>
        <dbReference type="ARBA" id="ARBA00022771"/>
    </source>
</evidence>
<dbReference type="InterPro" id="IPR018289">
    <property type="entry name" value="MULE_transposase_dom"/>
</dbReference>